<evidence type="ECO:0000256" key="1">
    <source>
        <dbReference type="ARBA" id="ARBA00004173"/>
    </source>
</evidence>
<dbReference type="PANTHER" id="PTHR46281:SF2">
    <property type="entry name" value="CYTOCHROME C OXIDASE SUBUNIT 6B-1"/>
    <property type="match status" value="1"/>
</dbReference>
<protein>
    <recommendedName>
        <fullName evidence="7">Cytochrome c oxidase subunit</fullName>
    </recommendedName>
</protein>
<evidence type="ECO:0000256" key="3">
    <source>
        <dbReference type="ARBA" id="ARBA00023157"/>
    </source>
</evidence>
<dbReference type="InterPro" id="IPR036549">
    <property type="entry name" value="CX6/COA6-like_sf"/>
</dbReference>
<dbReference type="GO" id="GO:0005739">
    <property type="term" value="C:mitochondrion"/>
    <property type="evidence" value="ECO:0007669"/>
    <property type="project" value="UniProtKB-SubCell"/>
</dbReference>
<dbReference type="Pfam" id="PF02297">
    <property type="entry name" value="COX6B"/>
    <property type="match status" value="1"/>
</dbReference>
<organism evidence="5 6">
    <name type="scientific">Ensete ventricosum</name>
    <name type="common">Abyssinian banana</name>
    <name type="synonym">Musa ensete</name>
    <dbReference type="NCBI Taxonomy" id="4639"/>
    <lineage>
        <taxon>Eukaryota</taxon>
        <taxon>Viridiplantae</taxon>
        <taxon>Streptophyta</taxon>
        <taxon>Embryophyta</taxon>
        <taxon>Tracheophyta</taxon>
        <taxon>Spermatophyta</taxon>
        <taxon>Magnoliopsida</taxon>
        <taxon>Liliopsida</taxon>
        <taxon>Zingiberales</taxon>
        <taxon>Musaceae</taxon>
        <taxon>Ensete</taxon>
    </lineage>
</organism>
<dbReference type="Proteomes" id="UP001222027">
    <property type="component" value="Unassembled WGS sequence"/>
</dbReference>
<comment type="caution">
    <text evidence="5">The sequence shown here is derived from an EMBL/GenBank/DDBJ whole genome shotgun (WGS) entry which is preliminary data.</text>
</comment>
<dbReference type="PANTHER" id="PTHR46281">
    <property type="entry name" value="CYTOCHROME C OXIDASE SUBUNIT 6B"/>
    <property type="match status" value="1"/>
</dbReference>
<name>A0AAV8PJJ8_ENSVE</name>
<evidence type="ECO:0000313" key="6">
    <source>
        <dbReference type="Proteomes" id="UP001222027"/>
    </source>
</evidence>
<proteinExistence type="predicted"/>
<dbReference type="InterPro" id="IPR003213">
    <property type="entry name" value="Cyt_c_oxidase_su6B"/>
</dbReference>
<gene>
    <name evidence="5" type="ORF">OPV22_014029</name>
</gene>
<sequence length="174" mass="19694">MAESATEEPPSLAEQWSLQDIEKTDQTDPFVKQTNGDENPADVSSEEVTAEKNGESFAPDAVIEKSDQTPAEEASVVEEMKGEAPEEQETEVLQVEEKPEIKIETAPADFRFPTTNQTRHCFTRYIEYHRCIAAKGEDASECNKFAKYYRSLCPGEWVERWNEQRQNGTFPGPL</sequence>
<evidence type="ECO:0000313" key="5">
    <source>
        <dbReference type="EMBL" id="KAJ8492308.1"/>
    </source>
</evidence>
<dbReference type="GO" id="GO:0045277">
    <property type="term" value="C:respiratory chain complex IV"/>
    <property type="evidence" value="ECO:0007669"/>
    <property type="project" value="InterPro"/>
</dbReference>
<dbReference type="PROSITE" id="PS51808">
    <property type="entry name" value="CHCH"/>
    <property type="match status" value="1"/>
</dbReference>
<evidence type="ECO:0000256" key="2">
    <source>
        <dbReference type="ARBA" id="ARBA00023128"/>
    </source>
</evidence>
<accession>A0AAV8PJJ8</accession>
<dbReference type="FunFam" id="1.10.10.140:FF:000001">
    <property type="entry name" value="Cytochrome c oxidase subunit 6B1"/>
    <property type="match status" value="1"/>
</dbReference>
<dbReference type="CDD" id="cd00926">
    <property type="entry name" value="Cyt_c_Oxidase_VIb"/>
    <property type="match status" value="1"/>
</dbReference>
<keyword evidence="6" id="KW-1185">Reference proteome</keyword>
<reference evidence="5 6" key="1">
    <citation type="submission" date="2022-12" db="EMBL/GenBank/DDBJ databases">
        <title>Chromosome-scale assembly of the Ensete ventricosum genome.</title>
        <authorList>
            <person name="Dussert Y."/>
            <person name="Stocks J."/>
            <person name="Wendawek A."/>
            <person name="Woldeyes F."/>
            <person name="Nichols R.A."/>
            <person name="Borrell J.S."/>
        </authorList>
    </citation>
    <scope>NUCLEOTIDE SEQUENCE [LARGE SCALE GENOMIC DNA]</scope>
    <source>
        <strain evidence="6">cv. Maze</strain>
        <tissue evidence="5">Seeds</tissue>
    </source>
</reference>
<keyword evidence="3" id="KW-1015">Disulfide bond</keyword>
<evidence type="ECO:0000256" key="4">
    <source>
        <dbReference type="SAM" id="MobiDB-lite"/>
    </source>
</evidence>
<comment type="subcellular location">
    <subcellularLocation>
        <location evidence="1">Mitochondrion</location>
    </subcellularLocation>
</comment>
<feature type="region of interest" description="Disordered" evidence="4">
    <location>
        <begin position="1"/>
        <end position="94"/>
    </location>
</feature>
<dbReference type="EMBL" id="JAQQAF010000004">
    <property type="protein sequence ID" value="KAJ8492308.1"/>
    <property type="molecule type" value="Genomic_DNA"/>
</dbReference>
<dbReference type="AlphaFoldDB" id="A0AAV8PJJ8"/>
<dbReference type="SUPFAM" id="SSF47694">
    <property type="entry name" value="Cytochrome c oxidase subunit h"/>
    <property type="match status" value="1"/>
</dbReference>
<keyword evidence="2" id="KW-0496">Mitochondrion</keyword>
<evidence type="ECO:0008006" key="7">
    <source>
        <dbReference type="Google" id="ProtNLM"/>
    </source>
</evidence>
<dbReference type="Gene3D" id="1.10.10.140">
    <property type="entry name" value="Cytochrome c oxidase, subunit VIb"/>
    <property type="match status" value="1"/>
</dbReference>
<dbReference type="InterPro" id="IPR048280">
    <property type="entry name" value="COX6B-like"/>
</dbReference>